<evidence type="ECO:0000256" key="7">
    <source>
        <dbReference type="ARBA" id="ARBA00022989"/>
    </source>
</evidence>
<keyword evidence="15" id="KW-1185">Reference proteome</keyword>
<comment type="catalytic activity">
    <reaction evidence="12 13">
        <text>a plastoquinone + NADH + (n+1) H(+)(in) = a plastoquinol + NAD(+) + n H(+)(out)</text>
        <dbReference type="Rhea" id="RHEA:42608"/>
        <dbReference type="Rhea" id="RHEA-COMP:9561"/>
        <dbReference type="Rhea" id="RHEA-COMP:9562"/>
        <dbReference type="ChEBI" id="CHEBI:15378"/>
        <dbReference type="ChEBI" id="CHEBI:17757"/>
        <dbReference type="ChEBI" id="CHEBI:57540"/>
        <dbReference type="ChEBI" id="CHEBI:57945"/>
        <dbReference type="ChEBI" id="CHEBI:62192"/>
    </reaction>
</comment>
<dbReference type="HAMAP" id="MF_01355">
    <property type="entry name" value="NDH1_NDH1L"/>
    <property type="match status" value="1"/>
</dbReference>
<comment type="subcellular location">
    <subcellularLocation>
        <location evidence="13">Cellular thylakoid membrane</location>
        <topology evidence="13">Multi-pass membrane protein</topology>
    </subcellularLocation>
    <subcellularLocation>
        <location evidence="1">Membrane</location>
        <topology evidence="1">Multi-pass membrane protein</topology>
    </subcellularLocation>
</comment>
<dbReference type="Proteomes" id="UP001232992">
    <property type="component" value="Unassembled WGS sequence"/>
</dbReference>
<keyword evidence="8 13" id="KW-0520">NAD</keyword>
<feature type="transmembrane region" description="Helical" evidence="13">
    <location>
        <begin position="44"/>
        <end position="64"/>
    </location>
</feature>
<comment type="subunit">
    <text evidence="13">NDH-1 can be composed of about 15 different subunits; different subcomplexes with different compositions have been identified which probably have different functions.</text>
</comment>
<keyword evidence="4 13" id="KW-0521">NADP</keyword>
<dbReference type="Pfam" id="PF10716">
    <property type="entry name" value="NdhL"/>
    <property type="match status" value="1"/>
</dbReference>
<keyword evidence="5 13" id="KW-0618">Plastoquinone</keyword>
<evidence type="ECO:0000313" key="14">
    <source>
        <dbReference type="EMBL" id="MDJ1182938.1"/>
    </source>
</evidence>
<accession>A0ABT7BUR6</accession>
<dbReference type="InterPro" id="IPR019654">
    <property type="entry name" value="NADH-quinone_OxRdatse_su_L"/>
</dbReference>
<gene>
    <name evidence="13" type="primary">ndhL</name>
    <name evidence="14" type="ORF">PMH09_06985</name>
</gene>
<evidence type="ECO:0000256" key="9">
    <source>
        <dbReference type="ARBA" id="ARBA00023078"/>
    </source>
</evidence>
<keyword evidence="10 13" id="KW-0472">Membrane</keyword>
<keyword evidence="9 13" id="KW-0793">Thylakoid</keyword>
<evidence type="ECO:0000256" key="11">
    <source>
        <dbReference type="ARBA" id="ARBA00047726"/>
    </source>
</evidence>
<dbReference type="PANTHER" id="PTHR36727:SF2">
    <property type="entry name" value="NAD(P)H-QUINONE OXIDOREDUCTASE SUBUNIT L, CHLOROPLASTIC"/>
    <property type="match status" value="1"/>
</dbReference>
<dbReference type="EC" id="7.1.1.-" evidence="13"/>
<evidence type="ECO:0000256" key="2">
    <source>
        <dbReference type="ARBA" id="ARBA00022692"/>
    </source>
</evidence>
<keyword evidence="13" id="KW-0813">Transport</keyword>
<evidence type="ECO:0000256" key="3">
    <source>
        <dbReference type="ARBA" id="ARBA00022719"/>
    </source>
</evidence>
<protein>
    <recommendedName>
        <fullName evidence="13">NAD(P)H-quinone oxidoreductase subunit L</fullName>
        <ecNumber evidence="13">7.1.1.-</ecNumber>
    </recommendedName>
    <alternativeName>
        <fullName evidence="13">NAD(P)H dehydrogenase I subunit L</fullName>
        <shortName evidence="13">NDH-1 subunit L</shortName>
        <shortName evidence="13">NDH-L</shortName>
    </alternativeName>
</protein>
<evidence type="ECO:0000256" key="10">
    <source>
        <dbReference type="ARBA" id="ARBA00023136"/>
    </source>
</evidence>
<comment type="catalytic activity">
    <reaction evidence="11 13">
        <text>a plastoquinone + NADPH + (n+1) H(+)(in) = a plastoquinol + NADP(+) + n H(+)(out)</text>
        <dbReference type="Rhea" id="RHEA:42612"/>
        <dbReference type="Rhea" id="RHEA-COMP:9561"/>
        <dbReference type="Rhea" id="RHEA-COMP:9562"/>
        <dbReference type="ChEBI" id="CHEBI:15378"/>
        <dbReference type="ChEBI" id="CHEBI:17757"/>
        <dbReference type="ChEBI" id="CHEBI:57783"/>
        <dbReference type="ChEBI" id="CHEBI:58349"/>
        <dbReference type="ChEBI" id="CHEBI:62192"/>
    </reaction>
</comment>
<evidence type="ECO:0000256" key="6">
    <source>
        <dbReference type="ARBA" id="ARBA00022967"/>
    </source>
</evidence>
<evidence type="ECO:0000256" key="12">
    <source>
        <dbReference type="ARBA" id="ARBA00048026"/>
    </source>
</evidence>
<evidence type="ECO:0000256" key="13">
    <source>
        <dbReference type="HAMAP-Rule" id="MF_01355"/>
    </source>
</evidence>
<evidence type="ECO:0000256" key="8">
    <source>
        <dbReference type="ARBA" id="ARBA00023027"/>
    </source>
</evidence>
<comment type="function">
    <text evidence="13">NDH-1 shuttles electrons from an unknown electron donor, via FMN and iron-sulfur (Fe-S) centers, to quinones in the respiratory and/or the photosynthetic chain. The immediate electron acceptor for the enzyme in this species is believed to be plastoquinone. Couples the redox reaction to proton translocation, and thus conserves the redox energy in a proton gradient. Cyanobacterial NDH-1 also plays a role in inorganic carbon-concentration.</text>
</comment>
<comment type="similarity">
    <text evidence="13">Belongs to the complex I NdhL subunit family.</text>
</comment>
<evidence type="ECO:0000313" key="15">
    <source>
        <dbReference type="Proteomes" id="UP001232992"/>
    </source>
</evidence>
<dbReference type="RefSeq" id="WP_283757590.1">
    <property type="nucleotide sequence ID" value="NZ_JAQOSQ010000005.1"/>
</dbReference>
<sequence>MDIDLIITLSLYTGLAGTYLLVLPAGIYFYLNQRWYDASSIERLLMYFMVFWCFPGMLLLAPFINLRPKPRQI</sequence>
<name>A0ABT7BUR6_9CYAN</name>
<keyword evidence="2 13" id="KW-0812">Transmembrane</keyword>
<comment type="caution">
    <text evidence="14">The sequence shown here is derived from an EMBL/GenBank/DDBJ whole genome shotgun (WGS) entry which is preliminary data.</text>
</comment>
<evidence type="ECO:0000256" key="1">
    <source>
        <dbReference type="ARBA" id="ARBA00004141"/>
    </source>
</evidence>
<proteinExistence type="inferred from homology"/>
<organism evidence="14 15">
    <name type="scientific">Roseofilum casamattae BLCC-M143</name>
    <dbReference type="NCBI Taxonomy" id="3022442"/>
    <lineage>
        <taxon>Bacteria</taxon>
        <taxon>Bacillati</taxon>
        <taxon>Cyanobacteriota</taxon>
        <taxon>Cyanophyceae</taxon>
        <taxon>Desertifilales</taxon>
        <taxon>Desertifilaceae</taxon>
        <taxon>Roseofilum</taxon>
        <taxon>Roseofilum casamattae</taxon>
    </lineage>
</organism>
<keyword evidence="7 13" id="KW-1133">Transmembrane helix</keyword>
<keyword evidence="3 13" id="KW-0874">Quinone</keyword>
<evidence type="ECO:0000256" key="4">
    <source>
        <dbReference type="ARBA" id="ARBA00022857"/>
    </source>
</evidence>
<reference evidence="14 15" key="1">
    <citation type="submission" date="2023-01" db="EMBL/GenBank/DDBJ databases">
        <title>Novel diversity within Roseofilum (Cyanobacteria; Desertifilaceae) from marine benthic mats with descriptions of four novel species.</title>
        <authorList>
            <person name="Wang Y."/>
            <person name="Berthold D.E."/>
            <person name="Hu J."/>
            <person name="Lefler F.W."/>
            <person name="Laughinghouse H.D. IV."/>
        </authorList>
    </citation>
    <scope>NUCLEOTIDE SEQUENCE [LARGE SCALE GENOMIC DNA]</scope>
    <source>
        <strain evidence="14 15">BLCC-M143</strain>
    </source>
</reference>
<feature type="transmembrane region" description="Helical" evidence="13">
    <location>
        <begin position="6"/>
        <end position="32"/>
    </location>
</feature>
<dbReference type="EMBL" id="JAQOSQ010000005">
    <property type="protein sequence ID" value="MDJ1182938.1"/>
    <property type="molecule type" value="Genomic_DNA"/>
</dbReference>
<evidence type="ECO:0000256" key="5">
    <source>
        <dbReference type="ARBA" id="ARBA00022957"/>
    </source>
</evidence>
<keyword evidence="6 13" id="KW-1278">Translocase</keyword>
<dbReference type="PANTHER" id="PTHR36727">
    <property type="entry name" value="NAD(P)H-QUINONE OXIDOREDUCTASE SUBUNIT L, CHLOROPLASTIC"/>
    <property type="match status" value="1"/>
</dbReference>